<evidence type="ECO:0000259" key="1">
    <source>
        <dbReference type="Pfam" id="PF17921"/>
    </source>
</evidence>
<gene>
    <name evidence="3" type="ORF">MGAL_10B025126</name>
</gene>
<dbReference type="EMBL" id="UYJE01003736">
    <property type="protein sequence ID" value="VDI21952.1"/>
    <property type="molecule type" value="Genomic_DNA"/>
</dbReference>
<dbReference type="AlphaFoldDB" id="A0A8B6DQ09"/>
<protein>
    <recommendedName>
        <fullName evidence="5">Integrase zinc-binding domain-containing protein</fullName>
    </recommendedName>
</protein>
<dbReference type="Pfam" id="PF22938">
    <property type="entry name" value="Integrase_p58_C"/>
    <property type="match status" value="1"/>
</dbReference>
<evidence type="ECO:0000259" key="2">
    <source>
        <dbReference type="Pfam" id="PF22938"/>
    </source>
</evidence>
<evidence type="ECO:0000313" key="3">
    <source>
        <dbReference type="EMBL" id="VDI21952.1"/>
    </source>
</evidence>
<evidence type="ECO:0000313" key="4">
    <source>
        <dbReference type="Proteomes" id="UP000596742"/>
    </source>
</evidence>
<dbReference type="InterPro" id="IPR054465">
    <property type="entry name" value="Integrase_p58-like_C"/>
</dbReference>
<dbReference type="OrthoDB" id="6757706at2759"/>
<dbReference type="Gene3D" id="1.10.340.70">
    <property type="match status" value="1"/>
</dbReference>
<reference evidence="3" key="1">
    <citation type="submission" date="2018-11" db="EMBL/GenBank/DDBJ databases">
        <authorList>
            <person name="Alioto T."/>
            <person name="Alioto T."/>
        </authorList>
    </citation>
    <scope>NUCLEOTIDE SEQUENCE</scope>
</reference>
<evidence type="ECO:0008006" key="5">
    <source>
        <dbReference type="Google" id="ProtNLM"/>
    </source>
</evidence>
<dbReference type="Proteomes" id="UP000596742">
    <property type="component" value="Unassembled WGS sequence"/>
</dbReference>
<organism evidence="3 4">
    <name type="scientific">Mytilus galloprovincialis</name>
    <name type="common">Mediterranean mussel</name>
    <dbReference type="NCBI Taxonomy" id="29158"/>
    <lineage>
        <taxon>Eukaryota</taxon>
        <taxon>Metazoa</taxon>
        <taxon>Spiralia</taxon>
        <taxon>Lophotrochozoa</taxon>
        <taxon>Mollusca</taxon>
        <taxon>Bivalvia</taxon>
        <taxon>Autobranchia</taxon>
        <taxon>Pteriomorphia</taxon>
        <taxon>Mytilida</taxon>
        <taxon>Mytiloidea</taxon>
        <taxon>Mytilidae</taxon>
        <taxon>Mytilinae</taxon>
        <taxon>Mytilus</taxon>
    </lineage>
</organism>
<sequence length="205" mass="24085">MINCHDTPFSGHLGVAKTKDKMRQNFTWYGIGKDVTSHIKMCQICNRLKNSSRKPTAPLVDYRPTEVVHILQLDTPPNFMMLGREINISSSILFPFPKEKDYDNEDQYITRLRAKMMEVYSIARNHLKSYAERQKRDHDTRIFHSQYKVGSLVYKFDKNINKKFKSPWVGPYKVTKVLSPVVYEISYKNKIEIVHFDRLKSCTSD</sequence>
<feature type="domain" description="Integrase zinc-binding" evidence="1">
    <location>
        <begin position="3"/>
        <end position="50"/>
    </location>
</feature>
<feature type="domain" description="Integrase p58-like C-terminal" evidence="2">
    <location>
        <begin position="170"/>
        <end position="200"/>
    </location>
</feature>
<name>A0A8B6DQ09_MYTGA</name>
<accession>A0A8B6DQ09</accession>
<dbReference type="InterPro" id="IPR041588">
    <property type="entry name" value="Integrase_H2C2"/>
</dbReference>
<dbReference type="PANTHER" id="PTHR47266">
    <property type="entry name" value="ENDONUCLEASE-RELATED"/>
    <property type="match status" value="1"/>
</dbReference>
<dbReference type="Pfam" id="PF17921">
    <property type="entry name" value="Integrase_H2C2"/>
    <property type="match status" value="1"/>
</dbReference>
<proteinExistence type="predicted"/>
<comment type="caution">
    <text evidence="3">The sequence shown here is derived from an EMBL/GenBank/DDBJ whole genome shotgun (WGS) entry which is preliminary data.</text>
</comment>
<dbReference type="InterPro" id="IPR052160">
    <property type="entry name" value="Gypsy_RT_Integrase-like"/>
</dbReference>
<keyword evidence="4" id="KW-1185">Reference proteome</keyword>